<dbReference type="AlphaFoldDB" id="A0A3M8W0N0"/>
<protein>
    <recommendedName>
        <fullName evidence="4">Peptidase inhibitor family I36</fullName>
    </recommendedName>
</protein>
<sequence>MKAGFTVAFKSFKLATAAVASAVAGATLLVTATPASAANPPYDGCPGWALCLYQNGGGTGSKAIVTPPPAGGNGAIVRLPNVQFLNGDPADNQVSSWLNNSQCQIEFWDDPSGELHPSDLDFAPSWNWGRTADYAAGTDHYYLNDRISSLRFYCP</sequence>
<gene>
    <name evidence="2" type="ORF">EEJ42_18335</name>
</gene>
<feature type="signal peptide" evidence="1">
    <location>
        <begin position="1"/>
        <end position="37"/>
    </location>
</feature>
<evidence type="ECO:0000313" key="2">
    <source>
        <dbReference type="EMBL" id="RNG23536.1"/>
    </source>
</evidence>
<keyword evidence="3" id="KW-1185">Reference proteome</keyword>
<proteinExistence type="predicted"/>
<dbReference type="EMBL" id="RIBZ01000239">
    <property type="protein sequence ID" value="RNG23536.1"/>
    <property type="molecule type" value="Genomic_DNA"/>
</dbReference>
<evidence type="ECO:0000256" key="1">
    <source>
        <dbReference type="SAM" id="SignalP"/>
    </source>
</evidence>
<dbReference type="Proteomes" id="UP000275401">
    <property type="component" value="Unassembled WGS sequence"/>
</dbReference>
<evidence type="ECO:0000313" key="3">
    <source>
        <dbReference type="Proteomes" id="UP000275401"/>
    </source>
</evidence>
<dbReference type="Pfam" id="PF03995">
    <property type="entry name" value="Inhibitor_I36"/>
    <property type="match status" value="1"/>
</dbReference>
<evidence type="ECO:0008006" key="4">
    <source>
        <dbReference type="Google" id="ProtNLM"/>
    </source>
</evidence>
<reference evidence="2 3" key="1">
    <citation type="submission" date="2018-11" db="EMBL/GenBank/DDBJ databases">
        <title>The Potential of Streptomyces as Biocontrol Agents against the Tomato grey mould, Botrytis cinerea (Gray mold) Frontiers in Microbiology.</title>
        <authorList>
            <person name="Li D."/>
        </authorList>
    </citation>
    <scope>NUCLEOTIDE SEQUENCE [LARGE SCALE GENOMIC DNA]</scope>
    <source>
        <strain evidence="2 3">NEAU-LD23</strain>
    </source>
</reference>
<organism evidence="2 3">
    <name type="scientific">Streptomyces botrytidirepellens</name>
    <dbReference type="NCBI Taxonomy" id="2486417"/>
    <lineage>
        <taxon>Bacteria</taxon>
        <taxon>Bacillati</taxon>
        <taxon>Actinomycetota</taxon>
        <taxon>Actinomycetes</taxon>
        <taxon>Kitasatosporales</taxon>
        <taxon>Streptomycetaceae</taxon>
        <taxon>Streptomyces</taxon>
    </lineage>
</organism>
<comment type="caution">
    <text evidence="2">The sequence shown here is derived from an EMBL/GenBank/DDBJ whole genome shotgun (WGS) entry which is preliminary data.</text>
</comment>
<accession>A0A3M8W0N0</accession>
<feature type="chain" id="PRO_5017999500" description="Peptidase inhibitor family I36" evidence="1">
    <location>
        <begin position="38"/>
        <end position="155"/>
    </location>
</feature>
<keyword evidence="1" id="KW-0732">Signal</keyword>
<name>A0A3M8W0N0_9ACTN</name>